<evidence type="ECO:0000313" key="2">
    <source>
        <dbReference type="EMBL" id="NBG94698.1"/>
    </source>
</evidence>
<evidence type="ECO:0000313" key="3">
    <source>
        <dbReference type="Proteomes" id="UP000470384"/>
    </source>
</evidence>
<feature type="domain" description="Serine aminopeptidase S33" evidence="1">
    <location>
        <begin position="43"/>
        <end position="310"/>
    </location>
</feature>
<accession>A0A845Q8V9</accession>
<dbReference type="Pfam" id="PF12146">
    <property type="entry name" value="Hydrolase_4"/>
    <property type="match status" value="1"/>
</dbReference>
<dbReference type="PANTHER" id="PTHR11614">
    <property type="entry name" value="PHOSPHOLIPASE-RELATED"/>
    <property type="match status" value="1"/>
</dbReference>
<dbReference type="SUPFAM" id="SSF53474">
    <property type="entry name" value="alpha/beta-Hydrolases"/>
    <property type="match status" value="1"/>
</dbReference>
<dbReference type="InterPro" id="IPR022742">
    <property type="entry name" value="Hydrolase_4"/>
</dbReference>
<organism evidence="2 3">
    <name type="scientific">Pyruvatibacter mobilis</name>
    <dbReference type="NCBI Taxonomy" id="1712261"/>
    <lineage>
        <taxon>Bacteria</taxon>
        <taxon>Pseudomonadati</taxon>
        <taxon>Pseudomonadota</taxon>
        <taxon>Alphaproteobacteria</taxon>
        <taxon>Hyphomicrobiales</taxon>
        <taxon>Parvibaculaceae</taxon>
        <taxon>Pyruvatibacter</taxon>
    </lineage>
</organism>
<dbReference type="EMBL" id="WXYQ01000001">
    <property type="protein sequence ID" value="NBG94698.1"/>
    <property type="molecule type" value="Genomic_DNA"/>
</dbReference>
<dbReference type="GeneID" id="300653687"/>
<protein>
    <submittedName>
        <fullName evidence="2">Alpha/beta fold hydrolase</fullName>
    </submittedName>
</protein>
<dbReference type="Gene3D" id="3.40.50.1820">
    <property type="entry name" value="alpha/beta hydrolase"/>
    <property type="match status" value="1"/>
</dbReference>
<keyword evidence="3" id="KW-1185">Reference proteome</keyword>
<reference evidence="2 3" key="1">
    <citation type="journal article" date="2016" name="Int. J. Syst. Evol. Microbiol.">
        <title>Pyruvatibacter mobilis gen. nov., sp. nov., a marine bacterium from the culture broth of Picochlorum sp. 122.</title>
        <authorList>
            <person name="Wang G."/>
            <person name="Tang M."/>
            <person name="Wu H."/>
            <person name="Dai S."/>
            <person name="Li T."/>
            <person name="Chen C."/>
            <person name="He H."/>
            <person name="Fan J."/>
            <person name="Xiang W."/>
            <person name="Li X."/>
        </authorList>
    </citation>
    <scope>NUCLEOTIDE SEQUENCE [LARGE SCALE GENOMIC DNA]</scope>
    <source>
        <strain evidence="2 3">GYP-11</strain>
    </source>
</reference>
<dbReference type="Proteomes" id="UP000470384">
    <property type="component" value="Unassembled WGS sequence"/>
</dbReference>
<dbReference type="InterPro" id="IPR051044">
    <property type="entry name" value="MAG_DAG_Lipase"/>
</dbReference>
<keyword evidence="2" id="KW-0378">Hydrolase</keyword>
<comment type="caution">
    <text evidence="2">The sequence shown here is derived from an EMBL/GenBank/DDBJ whole genome shotgun (WGS) entry which is preliminary data.</text>
</comment>
<gene>
    <name evidence="2" type="ORF">GTQ45_03020</name>
</gene>
<dbReference type="RefSeq" id="WP_160586749.1">
    <property type="nucleotide sequence ID" value="NZ_BMHN01000001.1"/>
</dbReference>
<dbReference type="GO" id="GO:0016787">
    <property type="term" value="F:hydrolase activity"/>
    <property type="evidence" value="ECO:0007669"/>
    <property type="project" value="UniProtKB-KW"/>
</dbReference>
<name>A0A845Q8V9_9HYPH</name>
<evidence type="ECO:0000259" key="1">
    <source>
        <dbReference type="Pfam" id="PF12146"/>
    </source>
</evidence>
<sequence>MTSPASLTDTPENPCPEGAEAFWFAGYDGRQLRGAVWPATADAPRGTVLLFSGRTEFIEKYFEVVTQLRERGYAVATMDWRGQGLSARMTGNRLKGHIDDFSEYDRDLACFLKLIGERQMPAPYVGLAHSMGGNILLRWLYLQDTGAALARGLPKLEKLVLSAPMVDIALKPWMKGLMRGFGFTGMALGLGDAYLPGGGDKDAVGSHAFEGNSVTSDPQRYARQVALVEANPNLALASVTCGWAGAASESMDWVQSDQFARAITTPVLFAGAEKDVLVPDQGVAAQARRMRTGQYLKCVGCKHEILMEQDDLQAPFWAAFDAFLAPQTA</sequence>
<dbReference type="OrthoDB" id="9788260at2"/>
<proteinExistence type="predicted"/>
<dbReference type="InterPro" id="IPR029058">
    <property type="entry name" value="AB_hydrolase_fold"/>
</dbReference>
<dbReference type="AlphaFoldDB" id="A0A845Q8V9"/>